<organism evidence="1 2">
    <name type="scientific">Limosa lapponica baueri</name>
    <dbReference type="NCBI Taxonomy" id="1758121"/>
    <lineage>
        <taxon>Eukaryota</taxon>
        <taxon>Metazoa</taxon>
        <taxon>Chordata</taxon>
        <taxon>Craniata</taxon>
        <taxon>Vertebrata</taxon>
        <taxon>Euteleostomi</taxon>
        <taxon>Archelosauria</taxon>
        <taxon>Archosauria</taxon>
        <taxon>Dinosauria</taxon>
        <taxon>Saurischia</taxon>
        <taxon>Theropoda</taxon>
        <taxon>Coelurosauria</taxon>
        <taxon>Aves</taxon>
        <taxon>Neognathae</taxon>
        <taxon>Neoaves</taxon>
        <taxon>Charadriiformes</taxon>
        <taxon>Scolopacidae</taxon>
        <taxon>Limosa</taxon>
    </lineage>
</organism>
<evidence type="ECO:0000313" key="2">
    <source>
        <dbReference type="Proteomes" id="UP000233556"/>
    </source>
</evidence>
<dbReference type="Proteomes" id="UP000233556">
    <property type="component" value="Unassembled WGS sequence"/>
</dbReference>
<evidence type="ECO:0000313" key="1">
    <source>
        <dbReference type="EMBL" id="PKU45324.1"/>
    </source>
</evidence>
<proteinExistence type="predicted"/>
<reference evidence="2" key="1">
    <citation type="submission" date="2017-11" db="EMBL/GenBank/DDBJ databases">
        <authorList>
            <person name="Lima N.C."/>
            <person name="Parody-Merino A.M."/>
            <person name="Battley P.F."/>
            <person name="Fidler A.E."/>
            <person name="Prosdocimi F."/>
        </authorList>
    </citation>
    <scope>NUCLEOTIDE SEQUENCE [LARGE SCALE GENOMIC DNA]</scope>
</reference>
<sequence>MCSKVEPGYFYYRHVFSSRSHISACLSSGNESVLPILKIKTGYYARNEQDFAMVQFQAIERDMKKRRRTIIAKVCNKGDYNFCAVKEYTM</sequence>
<protein>
    <submittedName>
        <fullName evidence="1">Uncharacterized protein</fullName>
    </submittedName>
</protein>
<dbReference type="EMBL" id="KZ505766">
    <property type="protein sequence ID" value="PKU45324.1"/>
    <property type="molecule type" value="Genomic_DNA"/>
</dbReference>
<dbReference type="AlphaFoldDB" id="A0A2I0UH10"/>
<accession>A0A2I0UH10</accession>
<reference evidence="2" key="2">
    <citation type="submission" date="2017-12" db="EMBL/GenBank/DDBJ databases">
        <title>Genome sequence of the Bar-tailed Godwit (Limosa lapponica baueri).</title>
        <authorList>
            <person name="Lima N.C.B."/>
            <person name="Parody-Merino A.M."/>
            <person name="Battley P.F."/>
            <person name="Fidler A.E."/>
            <person name="Prosdocimi F."/>
        </authorList>
    </citation>
    <scope>NUCLEOTIDE SEQUENCE [LARGE SCALE GENOMIC DNA]</scope>
</reference>
<name>A0A2I0UH10_LIMLA</name>
<keyword evidence="2" id="KW-1185">Reference proteome</keyword>
<gene>
    <name evidence="1" type="ORF">llap_4371</name>
</gene>